<gene>
    <name evidence="2" type="ORF">FC80_GL001089</name>
</gene>
<accession>A0A0R2CMB5</accession>
<dbReference type="PANTHER" id="PTHR34297">
    <property type="entry name" value="HYPOTHETICAL CYTOSOLIC PROTEIN-RELATED"/>
    <property type="match status" value="1"/>
</dbReference>
<dbReference type="Pfam" id="PF03780">
    <property type="entry name" value="Asp23"/>
    <property type="match status" value="1"/>
</dbReference>
<name>A0A0R2CMB5_9LACO</name>
<comment type="similarity">
    <text evidence="1">Belongs to the asp23 family.</text>
</comment>
<organism evidence="2 3">
    <name type="scientific">Liquorilactobacillus cacaonum DSM 21116</name>
    <dbReference type="NCBI Taxonomy" id="1423729"/>
    <lineage>
        <taxon>Bacteria</taxon>
        <taxon>Bacillati</taxon>
        <taxon>Bacillota</taxon>
        <taxon>Bacilli</taxon>
        <taxon>Lactobacillales</taxon>
        <taxon>Lactobacillaceae</taxon>
        <taxon>Liquorilactobacillus</taxon>
    </lineage>
</organism>
<evidence type="ECO:0000313" key="2">
    <source>
        <dbReference type="EMBL" id="KRM91092.1"/>
    </source>
</evidence>
<keyword evidence="3" id="KW-1185">Reference proteome</keyword>
<dbReference type="AlphaFoldDB" id="A0A0R2CMB5"/>
<dbReference type="Proteomes" id="UP000051131">
    <property type="component" value="Unassembled WGS sequence"/>
</dbReference>
<dbReference type="PATRIC" id="fig|1423729.3.peg.1103"/>
<dbReference type="STRING" id="1423729.FC80_GL001089"/>
<proteinExistence type="inferred from homology"/>
<reference evidence="2 3" key="1">
    <citation type="journal article" date="2015" name="Genome Announc.">
        <title>Expanding the biotechnology potential of lactobacilli through comparative genomics of 213 strains and associated genera.</title>
        <authorList>
            <person name="Sun Z."/>
            <person name="Harris H.M."/>
            <person name="McCann A."/>
            <person name="Guo C."/>
            <person name="Argimon S."/>
            <person name="Zhang W."/>
            <person name="Yang X."/>
            <person name="Jeffery I.B."/>
            <person name="Cooney J.C."/>
            <person name="Kagawa T.F."/>
            <person name="Liu W."/>
            <person name="Song Y."/>
            <person name="Salvetti E."/>
            <person name="Wrobel A."/>
            <person name="Rasinkangas P."/>
            <person name="Parkhill J."/>
            <person name="Rea M.C."/>
            <person name="O'Sullivan O."/>
            <person name="Ritari J."/>
            <person name="Douillard F.P."/>
            <person name="Paul Ross R."/>
            <person name="Yang R."/>
            <person name="Briner A.E."/>
            <person name="Felis G.E."/>
            <person name="de Vos W.M."/>
            <person name="Barrangou R."/>
            <person name="Klaenhammer T.R."/>
            <person name="Caufield P.W."/>
            <person name="Cui Y."/>
            <person name="Zhang H."/>
            <person name="O'Toole P.W."/>
        </authorList>
    </citation>
    <scope>NUCLEOTIDE SEQUENCE [LARGE SCALE GENOMIC DNA]</scope>
    <source>
        <strain evidence="2 3">DSM 21116</strain>
    </source>
</reference>
<protein>
    <submittedName>
        <fullName evidence="2">Alkaline shock protein</fullName>
    </submittedName>
</protein>
<evidence type="ECO:0000313" key="3">
    <source>
        <dbReference type="Proteomes" id="UP000051131"/>
    </source>
</evidence>
<dbReference type="PANTHER" id="PTHR34297:SF1">
    <property type="entry name" value="ASP23_GLS24 FAMILY ENVELOPE STRESS RESPONSE PROTEIN"/>
    <property type="match status" value="1"/>
</dbReference>
<dbReference type="InterPro" id="IPR005531">
    <property type="entry name" value="Asp23"/>
</dbReference>
<dbReference type="EMBL" id="AYZE01000014">
    <property type="protein sequence ID" value="KRM91092.1"/>
    <property type="molecule type" value="Genomic_DNA"/>
</dbReference>
<evidence type="ECO:0000256" key="1">
    <source>
        <dbReference type="ARBA" id="ARBA00005721"/>
    </source>
</evidence>
<sequence length="152" mass="16349">MPNSKEVSMMAESNNIVIESNESTLGQIEIAPEVIEVIVGIAASQVEGVYSMRGSLANSVNELFGRKSRGKGVKLSQNSGTLNVEVYAFLNYGVSVPKVAAEIQEKVKQQLLFMTGLELATIDVYVQGVVPEKQVSAINPANLFDEENGDAK</sequence>
<comment type="caution">
    <text evidence="2">The sequence shown here is derived from an EMBL/GenBank/DDBJ whole genome shotgun (WGS) entry which is preliminary data.</text>
</comment>